<dbReference type="CDD" id="cd00609">
    <property type="entry name" value="AAT_like"/>
    <property type="match status" value="1"/>
</dbReference>
<dbReference type="SUPFAM" id="SSF53383">
    <property type="entry name" value="PLP-dependent transferases"/>
    <property type="match status" value="1"/>
</dbReference>
<dbReference type="Pfam" id="PF00155">
    <property type="entry name" value="Aminotran_1_2"/>
    <property type="match status" value="1"/>
</dbReference>
<dbReference type="AlphaFoldDB" id="A0A9W9SSQ9"/>
<evidence type="ECO:0000313" key="2">
    <source>
        <dbReference type="EMBL" id="KAJ5384018.1"/>
    </source>
</evidence>
<dbReference type="FunFam" id="3.40.640.10:FF:000080">
    <property type="entry name" value="Aminotransferase, putative"/>
    <property type="match status" value="1"/>
</dbReference>
<dbReference type="InterPro" id="IPR015424">
    <property type="entry name" value="PyrdxlP-dep_Trfase"/>
</dbReference>
<sequence length="442" mass="48573">MAPTTQIDLFRGWPATAMLPVERLKQAANNALSNKAIFTEGFAYGPDEGYFPLRKNIAEWLSQSYAPAQPVSAERISITGGASQNLACALQVFTDPAQTEIIWLVEPTYHLVFRVFEDAGFSGRMRGIPEDGEGMDVAALELALEAFDRGDIGYQDGQEKTYKPGRPYRKIYKHVIYCVPSFSNPSGTTMSCSRREALVRVARRYNALVIADDVYDFLGWGATHSANTISHPPLRLVDIDRVIDGGPKDRFGNVVSNGSFSKLIGPGCRVGWAEGTKDFIYGLSQAGSTRSGGAPSQLTSTFINELLENNFLPEYITNTLVPEGQRRHCVLASAIKTHLSHFGVSFTPDPETSPIAGGYYIWVQLPAALTATQVCREALEMQNLVLSGGEMFAVPGGNAPGEDLHRRLRLCFMWEDEGRLVEGVERLGLVIQSILTNKKQKQ</sequence>
<dbReference type="InterPro" id="IPR015421">
    <property type="entry name" value="PyrdxlP-dep_Trfase_major"/>
</dbReference>
<dbReference type="Gene3D" id="3.40.640.10">
    <property type="entry name" value="Type I PLP-dependent aspartate aminotransferase-like (Major domain)"/>
    <property type="match status" value="1"/>
</dbReference>
<accession>A0A9W9SSQ9</accession>
<proteinExistence type="predicted"/>
<dbReference type="InterPro" id="IPR004839">
    <property type="entry name" value="Aminotransferase_I/II_large"/>
</dbReference>
<organism evidence="2 3">
    <name type="scientific">Penicillium concentricum</name>
    <dbReference type="NCBI Taxonomy" id="293559"/>
    <lineage>
        <taxon>Eukaryota</taxon>
        <taxon>Fungi</taxon>
        <taxon>Dikarya</taxon>
        <taxon>Ascomycota</taxon>
        <taxon>Pezizomycotina</taxon>
        <taxon>Eurotiomycetes</taxon>
        <taxon>Eurotiomycetidae</taxon>
        <taxon>Eurotiales</taxon>
        <taxon>Aspergillaceae</taxon>
        <taxon>Penicillium</taxon>
    </lineage>
</organism>
<keyword evidence="3" id="KW-1185">Reference proteome</keyword>
<reference evidence="2" key="2">
    <citation type="journal article" date="2023" name="IMA Fungus">
        <title>Comparative genomic study of the Penicillium genus elucidates a diverse pangenome and 15 lateral gene transfer events.</title>
        <authorList>
            <person name="Petersen C."/>
            <person name="Sorensen T."/>
            <person name="Nielsen M.R."/>
            <person name="Sondergaard T.E."/>
            <person name="Sorensen J.L."/>
            <person name="Fitzpatrick D.A."/>
            <person name="Frisvad J.C."/>
            <person name="Nielsen K.L."/>
        </authorList>
    </citation>
    <scope>NUCLEOTIDE SEQUENCE</scope>
    <source>
        <strain evidence="2">IBT 3081</strain>
    </source>
</reference>
<keyword evidence="2" id="KW-0808">Transferase</keyword>
<dbReference type="Gene3D" id="3.90.1150.10">
    <property type="entry name" value="Aspartate Aminotransferase, domain 1"/>
    <property type="match status" value="1"/>
</dbReference>
<evidence type="ECO:0000313" key="3">
    <source>
        <dbReference type="Proteomes" id="UP001147752"/>
    </source>
</evidence>
<reference evidence="2" key="1">
    <citation type="submission" date="2022-12" db="EMBL/GenBank/DDBJ databases">
        <authorList>
            <person name="Petersen C."/>
        </authorList>
    </citation>
    <scope>NUCLEOTIDE SEQUENCE</scope>
    <source>
        <strain evidence="2">IBT 3081</strain>
    </source>
</reference>
<dbReference type="PANTHER" id="PTHR42858">
    <property type="entry name" value="AMINOTRANSFERASE"/>
    <property type="match status" value="1"/>
</dbReference>
<gene>
    <name evidence="2" type="ORF">N7517_001929</name>
</gene>
<dbReference type="Proteomes" id="UP001147752">
    <property type="component" value="Unassembled WGS sequence"/>
</dbReference>
<dbReference type="OrthoDB" id="7042322at2759"/>
<feature type="domain" description="Aminotransferase class I/classII large" evidence="1">
    <location>
        <begin position="18"/>
        <end position="413"/>
    </location>
</feature>
<name>A0A9W9SSQ9_9EURO</name>
<dbReference type="RefSeq" id="XP_056583794.1">
    <property type="nucleotide sequence ID" value="XM_056719659.1"/>
</dbReference>
<dbReference type="InterPro" id="IPR015422">
    <property type="entry name" value="PyrdxlP-dep_Trfase_small"/>
</dbReference>
<dbReference type="EMBL" id="JAPZBT010000001">
    <property type="protein sequence ID" value="KAJ5384018.1"/>
    <property type="molecule type" value="Genomic_DNA"/>
</dbReference>
<dbReference type="PANTHER" id="PTHR42858:SF1">
    <property type="entry name" value="LD15494P"/>
    <property type="match status" value="1"/>
</dbReference>
<dbReference type="GeneID" id="81458842"/>
<protein>
    <submittedName>
        <fullName evidence="2">Pyridoxal phosphate-dependent transferase major region subdomain 1</fullName>
    </submittedName>
</protein>
<dbReference type="GO" id="GO:0030170">
    <property type="term" value="F:pyridoxal phosphate binding"/>
    <property type="evidence" value="ECO:0007669"/>
    <property type="project" value="InterPro"/>
</dbReference>
<comment type="caution">
    <text evidence="2">The sequence shown here is derived from an EMBL/GenBank/DDBJ whole genome shotgun (WGS) entry which is preliminary data.</text>
</comment>
<evidence type="ECO:0000259" key="1">
    <source>
        <dbReference type="Pfam" id="PF00155"/>
    </source>
</evidence>
<dbReference type="GO" id="GO:0047536">
    <property type="term" value="F:2-aminoadipate transaminase activity"/>
    <property type="evidence" value="ECO:0007669"/>
    <property type="project" value="TreeGrafter"/>
</dbReference>